<sequence>MQPPFSFCSKPRTEFPSESLTTPPSSIPPSPKLIDALWWFEPLFAIPMCHANMEYTSSAPEGNHLWQSGTGRGRTAQG</sequence>
<evidence type="ECO:0000313" key="2">
    <source>
        <dbReference type="EMBL" id="CAL1393617.1"/>
    </source>
</evidence>
<feature type="region of interest" description="Disordered" evidence="1">
    <location>
        <begin position="1"/>
        <end position="28"/>
    </location>
</feature>
<accession>A0AAV2F6P1</accession>
<gene>
    <name evidence="2" type="ORF">LTRI10_LOCUS34181</name>
</gene>
<keyword evidence="3" id="KW-1185">Reference proteome</keyword>
<organism evidence="2 3">
    <name type="scientific">Linum trigynum</name>
    <dbReference type="NCBI Taxonomy" id="586398"/>
    <lineage>
        <taxon>Eukaryota</taxon>
        <taxon>Viridiplantae</taxon>
        <taxon>Streptophyta</taxon>
        <taxon>Embryophyta</taxon>
        <taxon>Tracheophyta</taxon>
        <taxon>Spermatophyta</taxon>
        <taxon>Magnoliopsida</taxon>
        <taxon>eudicotyledons</taxon>
        <taxon>Gunneridae</taxon>
        <taxon>Pentapetalae</taxon>
        <taxon>rosids</taxon>
        <taxon>fabids</taxon>
        <taxon>Malpighiales</taxon>
        <taxon>Linaceae</taxon>
        <taxon>Linum</taxon>
    </lineage>
</organism>
<dbReference type="EMBL" id="OZ034819">
    <property type="protein sequence ID" value="CAL1393617.1"/>
    <property type="molecule type" value="Genomic_DNA"/>
</dbReference>
<name>A0AAV2F6P1_9ROSI</name>
<dbReference type="Proteomes" id="UP001497516">
    <property type="component" value="Chromosome 6"/>
</dbReference>
<evidence type="ECO:0000313" key="3">
    <source>
        <dbReference type="Proteomes" id="UP001497516"/>
    </source>
</evidence>
<protein>
    <submittedName>
        <fullName evidence="2">Uncharacterized protein</fullName>
    </submittedName>
</protein>
<proteinExistence type="predicted"/>
<dbReference type="AlphaFoldDB" id="A0AAV2F6P1"/>
<evidence type="ECO:0000256" key="1">
    <source>
        <dbReference type="SAM" id="MobiDB-lite"/>
    </source>
</evidence>
<reference evidence="2 3" key="1">
    <citation type="submission" date="2024-04" db="EMBL/GenBank/DDBJ databases">
        <authorList>
            <person name="Fracassetti M."/>
        </authorList>
    </citation>
    <scope>NUCLEOTIDE SEQUENCE [LARGE SCALE GENOMIC DNA]</scope>
</reference>